<keyword evidence="2" id="KW-1185">Reference proteome</keyword>
<reference evidence="1" key="1">
    <citation type="submission" date="2010-02" db="EMBL/GenBank/DDBJ databases">
        <title>Complete sequence of Aciduliprofundum boonei T469.</title>
        <authorList>
            <consortium name="US DOE Joint Genome Institute"/>
            <person name="Lucas S."/>
            <person name="Copeland A."/>
            <person name="Lapidus A."/>
            <person name="Cheng J.-F."/>
            <person name="Bruce D."/>
            <person name="Goodwin L."/>
            <person name="Pitluck S."/>
            <person name="Saunders E."/>
            <person name="Detter J.C."/>
            <person name="Han C."/>
            <person name="Tapia R."/>
            <person name="Land M."/>
            <person name="Hauser L."/>
            <person name="Kyrpides N."/>
            <person name="Mikhailova N."/>
            <person name="Flores G."/>
            <person name="Reysenbach A.-L."/>
            <person name="Woyke T."/>
        </authorList>
    </citation>
    <scope>NUCLEOTIDE SEQUENCE</scope>
    <source>
        <strain evidence="1">T469</strain>
    </source>
</reference>
<evidence type="ECO:0000313" key="2">
    <source>
        <dbReference type="Proteomes" id="UP000001400"/>
    </source>
</evidence>
<name>D3T9T4_ACIB4</name>
<dbReference type="KEGG" id="abi:Aboo_1054"/>
<organism evidence="1 2">
    <name type="scientific">Aciduliprofundum boonei (strain DSM 19572 / T469)</name>
    <dbReference type="NCBI Taxonomy" id="439481"/>
    <lineage>
        <taxon>Archaea</taxon>
        <taxon>Methanobacteriati</taxon>
        <taxon>Thermoplasmatota</taxon>
        <taxon>DHVE2 group</taxon>
        <taxon>Candidatus Aciduliprofundum</taxon>
    </lineage>
</organism>
<proteinExistence type="predicted"/>
<dbReference type="AlphaFoldDB" id="D3T9T4"/>
<protein>
    <submittedName>
        <fullName evidence="1">Uncharacterized protein</fullName>
    </submittedName>
</protein>
<dbReference type="HOGENOM" id="CLU_729164_0_0_2"/>
<dbReference type="Proteomes" id="UP000001400">
    <property type="component" value="Chromosome"/>
</dbReference>
<gene>
    <name evidence="1" type="ordered locus">Aboo_1054</name>
</gene>
<dbReference type="EMBL" id="CP001941">
    <property type="protein sequence ID" value="ADD08863.1"/>
    <property type="molecule type" value="Genomic_DNA"/>
</dbReference>
<accession>D3T9T4</accession>
<evidence type="ECO:0000313" key="1">
    <source>
        <dbReference type="EMBL" id="ADD08863.1"/>
    </source>
</evidence>
<sequence>MSNVNGRILNQNGGNIMLNEKRKLKNKAIDFLKSFGETDEDKRKIEAKFRNINGKTGRYNVPDDLWQKRTARKNRVLISWKTVKKNGLTLEQLETFYGGVVVEFINDDYFKEDPDDELFNKLKSRLGSDEIVSSMISIRNEDGTSSSQKERAAMEKLEKEFPDYKEHIIKRKGGVRYRGTGNDVWEGFIYYSIKGGQQDTRNAYDETGIKPPQLFNPASEYANEEVSLDIDLVLIYFAMFSIDKDSLDTQKRDKYEMLLKRLEYVLENTEYDEGNLLEYCRNHPSLLLDEGKLYDPIQVEEIKITDFAIDDKNDPRSIDIAHDEAVNKEKYYFDKKHGCILTAARPTNLFWSRHSSNMMQQNYTLEEYFMKEEERVKKRKEKLNYNKSKKFLYD</sequence>